<sequence>MATNTLVALLCFRPPPGGDYSSPPTIDDTRGIPAWLGNLPTIYPGRAPWCRACKDLAQIRDDFHTSSGCTNPTLPCALCNAWGHTGAACPTNTYNHPTFVFGNPNNNPGPHGDDDPASYSTTGGGPPPDDDCDYAPAGPVPTTHVPEARLSTSAPVVPVAGPSTGPGTLTGEATTIRGRGRGRDRKALQDALRVSTPPPFRAILGRDAGIIIRNAHITLTAHAVGPRWAYALLSSPSSPILSQSHTVAVWSIHGPFTPEGWTEIAVAIDTHAPPAGTPVLIGVDWNSVPDPLLDSLTFTATGIPWQHPGKAIAPLHTIDLFRTLRPRDPSWTFATHVTRPDGSSRVSARRLDSIWGSADLLPHVCDLNVSSTSSDHRAISVSYLVNDPALPPPPDDPLPTLRPSSLHPGLWNDPSLASALHDFAAVYNPPIPIAPLHPLHDWNLFHNSLLRFLHPLSRTLGQNQLLARHDVDTAQAALDALDIRDPDATLRLPLLRRWRSALAAANSAQRLRPGGHTSAAELRTGSWLFSSFTSAASRALPPLQTATGLAISPASKMAALTSFYTSLFSPSTSPSTLSTTTLLDSIRLRLADTAASTLNTPFTTDEVFSALRSANQHSSSGPDGLPYRVYLAAFSAVGPRLAALANSLSTVSTWPVRARTIILPKSGDLSDVSNYRPISFTDSFVRTISRLVSTRLFSVGSQLLPWTQAAFLPGRRSSLIPGILHGLTDLIRLSPSPMRPPPFFVISLDQRKAYDRVLRPWLFAILARLNFLPLLLGVLHARKVHRLRASDPF</sequence>
<reference evidence="1" key="2">
    <citation type="journal article" date="2019" name="IMA Fungus">
        <title>Genome sequencing and comparison of five Tilletia species to identify candidate genes for the detection of regulated species infecting wheat.</title>
        <authorList>
            <person name="Nguyen H.D.T."/>
            <person name="Sultana T."/>
            <person name="Kesanakurti P."/>
            <person name="Hambleton S."/>
        </authorList>
    </citation>
    <scope>NUCLEOTIDE SEQUENCE</scope>
    <source>
        <strain evidence="1">DAOMC 236416</strain>
    </source>
</reference>
<accession>A0A177T3Z4</accession>
<dbReference type="PANTHER" id="PTHR19446">
    <property type="entry name" value="REVERSE TRANSCRIPTASES"/>
    <property type="match status" value="1"/>
</dbReference>
<dbReference type="Gene3D" id="3.60.10.10">
    <property type="entry name" value="Endonuclease/exonuclease/phosphatase"/>
    <property type="match status" value="1"/>
</dbReference>
<comment type="caution">
    <text evidence="1">The sequence shown here is derived from an EMBL/GenBank/DDBJ whole genome shotgun (WGS) entry which is preliminary data.</text>
</comment>
<protein>
    <recommendedName>
        <fullName evidence="3">Reverse transcriptase domain-containing protein</fullName>
    </recommendedName>
</protein>
<dbReference type="SUPFAM" id="SSF56219">
    <property type="entry name" value="DNase I-like"/>
    <property type="match status" value="1"/>
</dbReference>
<reference evidence="1" key="1">
    <citation type="submission" date="2016-04" db="EMBL/GenBank/DDBJ databases">
        <authorList>
            <person name="Nguyen H.D."/>
            <person name="Samba Siva P."/>
            <person name="Cullis J."/>
            <person name="Levesque C.A."/>
            <person name="Hambleton S."/>
        </authorList>
    </citation>
    <scope>NUCLEOTIDE SEQUENCE</scope>
    <source>
        <strain evidence="1">DAOMC 236416</strain>
    </source>
</reference>
<proteinExistence type="predicted"/>
<evidence type="ECO:0000313" key="1">
    <source>
        <dbReference type="EMBL" id="KAE8241534.1"/>
    </source>
</evidence>
<evidence type="ECO:0008006" key="3">
    <source>
        <dbReference type="Google" id="ProtNLM"/>
    </source>
</evidence>
<dbReference type="AlphaFoldDB" id="A0A177T3Z4"/>
<keyword evidence="2" id="KW-1185">Reference proteome</keyword>
<dbReference type="Proteomes" id="UP000077521">
    <property type="component" value="Unassembled WGS sequence"/>
</dbReference>
<name>A0A177T3Z4_9BASI</name>
<organism evidence="1 2">
    <name type="scientific">Tilletia indica</name>
    <dbReference type="NCBI Taxonomy" id="43049"/>
    <lineage>
        <taxon>Eukaryota</taxon>
        <taxon>Fungi</taxon>
        <taxon>Dikarya</taxon>
        <taxon>Basidiomycota</taxon>
        <taxon>Ustilaginomycotina</taxon>
        <taxon>Exobasidiomycetes</taxon>
        <taxon>Tilletiales</taxon>
        <taxon>Tilletiaceae</taxon>
        <taxon>Tilletia</taxon>
    </lineage>
</organism>
<evidence type="ECO:0000313" key="2">
    <source>
        <dbReference type="Proteomes" id="UP000077521"/>
    </source>
</evidence>
<gene>
    <name evidence="1" type="ORF">A4X13_0g7372</name>
</gene>
<dbReference type="InterPro" id="IPR036691">
    <property type="entry name" value="Endo/exonu/phosph_ase_sf"/>
</dbReference>
<dbReference type="EMBL" id="LWDF02000895">
    <property type="protein sequence ID" value="KAE8241534.1"/>
    <property type="molecule type" value="Genomic_DNA"/>
</dbReference>